<dbReference type="Proteomes" id="UP001176941">
    <property type="component" value="Chromosome 25"/>
</dbReference>
<organism evidence="2 3">
    <name type="scientific">Rangifer tarandus platyrhynchus</name>
    <name type="common">Svalbard reindeer</name>
    <dbReference type="NCBI Taxonomy" id="3082113"/>
    <lineage>
        <taxon>Eukaryota</taxon>
        <taxon>Metazoa</taxon>
        <taxon>Chordata</taxon>
        <taxon>Craniata</taxon>
        <taxon>Vertebrata</taxon>
        <taxon>Euteleostomi</taxon>
        <taxon>Mammalia</taxon>
        <taxon>Eutheria</taxon>
        <taxon>Laurasiatheria</taxon>
        <taxon>Artiodactyla</taxon>
        <taxon>Ruminantia</taxon>
        <taxon>Pecora</taxon>
        <taxon>Cervidae</taxon>
        <taxon>Odocoileinae</taxon>
        <taxon>Rangifer</taxon>
    </lineage>
</organism>
<proteinExistence type="predicted"/>
<evidence type="ECO:0000313" key="3">
    <source>
        <dbReference type="Proteomes" id="UP001176941"/>
    </source>
</evidence>
<feature type="compositionally biased region" description="Pro residues" evidence="1">
    <location>
        <begin position="96"/>
        <end position="110"/>
    </location>
</feature>
<keyword evidence="3" id="KW-1185">Reference proteome</keyword>
<protein>
    <submittedName>
        <fullName evidence="2">Uncharacterized protein</fullName>
    </submittedName>
</protein>
<gene>
    <name evidence="2" type="ORF">MRATA1EN1_LOCUS14737</name>
</gene>
<evidence type="ECO:0000313" key="2">
    <source>
        <dbReference type="EMBL" id="CAI9165775.1"/>
    </source>
</evidence>
<sequence>MGRHGSGEPGGLERATPQEPQGAVSPPPLGAGCRPLGPHRGARSPRERGCVEGRGILADLPWVRWRQRPALPWDTRVQHPPLRPALSNGPVIMPSSSPPVHTPPPLPSDP</sequence>
<dbReference type="PROSITE" id="PS51257">
    <property type="entry name" value="PROKAR_LIPOPROTEIN"/>
    <property type="match status" value="1"/>
</dbReference>
<name>A0ABN8YVZ9_RANTA</name>
<accession>A0ABN8YVZ9</accession>
<feature type="region of interest" description="Disordered" evidence="1">
    <location>
        <begin position="1"/>
        <end position="50"/>
    </location>
</feature>
<reference evidence="2" key="1">
    <citation type="submission" date="2023-04" db="EMBL/GenBank/DDBJ databases">
        <authorList>
            <consortium name="ELIXIR-Norway"/>
        </authorList>
    </citation>
    <scope>NUCLEOTIDE SEQUENCE [LARGE SCALE GENOMIC DNA]</scope>
</reference>
<dbReference type="EMBL" id="OX459961">
    <property type="protein sequence ID" value="CAI9165775.1"/>
    <property type="molecule type" value="Genomic_DNA"/>
</dbReference>
<evidence type="ECO:0000256" key="1">
    <source>
        <dbReference type="SAM" id="MobiDB-lite"/>
    </source>
</evidence>
<feature type="region of interest" description="Disordered" evidence="1">
    <location>
        <begin position="74"/>
        <end position="110"/>
    </location>
</feature>